<reference evidence="17" key="1">
    <citation type="journal article" date="2021" name="Nat. Commun.">
        <title>Genetic determinants of endophytism in the Arabidopsis root mycobiome.</title>
        <authorList>
            <person name="Mesny F."/>
            <person name="Miyauchi S."/>
            <person name="Thiergart T."/>
            <person name="Pickel B."/>
            <person name="Atanasova L."/>
            <person name="Karlsson M."/>
            <person name="Huettel B."/>
            <person name="Barry K.W."/>
            <person name="Haridas S."/>
            <person name="Chen C."/>
            <person name="Bauer D."/>
            <person name="Andreopoulos W."/>
            <person name="Pangilinan J."/>
            <person name="LaButti K."/>
            <person name="Riley R."/>
            <person name="Lipzen A."/>
            <person name="Clum A."/>
            <person name="Drula E."/>
            <person name="Henrissat B."/>
            <person name="Kohler A."/>
            <person name="Grigoriev I.V."/>
            <person name="Martin F.M."/>
            <person name="Hacquard S."/>
        </authorList>
    </citation>
    <scope>NUCLEOTIDE SEQUENCE</scope>
    <source>
        <strain evidence="17">MPI-SDFR-AT-0073</strain>
    </source>
</reference>
<evidence type="ECO:0000256" key="7">
    <source>
        <dbReference type="ARBA" id="ARBA00022801"/>
    </source>
</evidence>
<dbReference type="PANTHER" id="PTHR10963:SF27">
    <property type="entry name" value="GLYCOSIDASE-RELATED"/>
    <property type="match status" value="1"/>
</dbReference>
<comment type="catalytic activity">
    <reaction evidence="1">
        <text>Random endo-hydrolysis of N-acetyl-beta-D-glucosaminide (1-&gt;4)-beta-linkages in chitin and chitodextrins.</text>
        <dbReference type="EC" id="3.2.1.14"/>
    </reaction>
</comment>
<keyword evidence="7" id="KW-0378">Hydrolase</keyword>
<organism evidence="17 18">
    <name type="scientific">Truncatella angustata</name>
    <dbReference type="NCBI Taxonomy" id="152316"/>
    <lineage>
        <taxon>Eukaryota</taxon>
        <taxon>Fungi</taxon>
        <taxon>Dikarya</taxon>
        <taxon>Ascomycota</taxon>
        <taxon>Pezizomycotina</taxon>
        <taxon>Sordariomycetes</taxon>
        <taxon>Xylariomycetidae</taxon>
        <taxon>Amphisphaeriales</taxon>
        <taxon>Sporocadaceae</taxon>
        <taxon>Truncatella</taxon>
    </lineage>
</organism>
<dbReference type="Pfam" id="PF00722">
    <property type="entry name" value="Glyco_hydro_16"/>
    <property type="match status" value="1"/>
</dbReference>
<accession>A0A9P8RKK7</accession>
<evidence type="ECO:0000256" key="11">
    <source>
        <dbReference type="ARBA" id="ARBA00023316"/>
    </source>
</evidence>
<dbReference type="OrthoDB" id="4781at2759"/>
<feature type="chain" id="PRO_5040500487" description="chitinase" evidence="15">
    <location>
        <begin position="25"/>
        <end position="467"/>
    </location>
</feature>
<dbReference type="GO" id="GO:0005975">
    <property type="term" value="P:carbohydrate metabolic process"/>
    <property type="evidence" value="ECO:0007669"/>
    <property type="project" value="InterPro"/>
</dbReference>
<dbReference type="GO" id="GO:0009277">
    <property type="term" value="C:fungal-type cell wall"/>
    <property type="evidence" value="ECO:0007669"/>
    <property type="project" value="TreeGrafter"/>
</dbReference>
<keyword evidence="6 15" id="KW-0732">Signal</keyword>
<evidence type="ECO:0000256" key="3">
    <source>
        <dbReference type="ARBA" id="ARBA00012729"/>
    </source>
</evidence>
<dbReference type="Proteomes" id="UP000758603">
    <property type="component" value="Unassembled WGS sequence"/>
</dbReference>
<dbReference type="GO" id="GO:0008843">
    <property type="term" value="F:endochitinase activity"/>
    <property type="evidence" value="ECO:0007669"/>
    <property type="project" value="UniProtKB-EC"/>
</dbReference>
<evidence type="ECO:0000256" key="13">
    <source>
        <dbReference type="SAM" id="MobiDB-lite"/>
    </source>
</evidence>
<evidence type="ECO:0000256" key="6">
    <source>
        <dbReference type="ARBA" id="ARBA00022729"/>
    </source>
</evidence>
<feature type="signal peptide" evidence="15">
    <location>
        <begin position="1"/>
        <end position="24"/>
    </location>
</feature>
<keyword evidence="8 14" id="KW-0472">Membrane</keyword>
<dbReference type="CDD" id="cd02183">
    <property type="entry name" value="GH16_fungal_CRH1_transglycosylase"/>
    <property type="match status" value="1"/>
</dbReference>
<dbReference type="SUPFAM" id="SSF49899">
    <property type="entry name" value="Concanavalin A-like lectins/glucanases"/>
    <property type="match status" value="1"/>
</dbReference>
<dbReference type="PANTHER" id="PTHR10963">
    <property type="entry name" value="GLYCOSYL HYDROLASE-RELATED"/>
    <property type="match status" value="1"/>
</dbReference>
<evidence type="ECO:0000259" key="16">
    <source>
        <dbReference type="PROSITE" id="PS51762"/>
    </source>
</evidence>
<evidence type="ECO:0000256" key="5">
    <source>
        <dbReference type="ARBA" id="ARBA00022679"/>
    </source>
</evidence>
<dbReference type="EMBL" id="JAGPXC010000013">
    <property type="protein sequence ID" value="KAH6643460.1"/>
    <property type="molecule type" value="Genomic_DNA"/>
</dbReference>
<keyword evidence="10" id="KW-0326">Glycosidase</keyword>
<name>A0A9P8RKK7_9PEZI</name>
<keyword evidence="9" id="KW-0325">Glycoprotein</keyword>
<dbReference type="GO" id="GO:0016757">
    <property type="term" value="F:glycosyltransferase activity"/>
    <property type="evidence" value="ECO:0007669"/>
    <property type="project" value="UniProtKB-KW"/>
</dbReference>
<protein>
    <recommendedName>
        <fullName evidence="3">chitinase</fullName>
        <ecNumber evidence="3">3.2.1.14</ecNumber>
    </recommendedName>
</protein>
<dbReference type="InterPro" id="IPR013320">
    <property type="entry name" value="ConA-like_dom_sf"/>
</dbReference>
<feature type="region of interest" description="Disordered" evidence="13">
    <location>
        <begin position="397"/>
        <end position="467"/>
    </location>
</feature>
<comment type="caution">
    <text evidence="17">The sequence shown here is derived from an EMBL/GenBank/DDBJ whole genome shotgun (WGS) entry which is preliminary data.</text>
</comment>
<dbReference type="GO" id="GO:0016020">
    <property type="term" value="C:membrane"/>
    <property type="evidence" value="ECO:0007669"/>
    <property type="project" value="UniProtKB-SubCell"/>
</dbReference>
<dbReference type="Gene3D" id="2.60.120.200">
    <property type="match status" value="1"/>
</dbReference>
<evidence type="ECO:0000313" key="17">
    <source>
        <dbReference type="EMBL" id="KAH6643460.1"/>
    </source>
</evidence>
<keyword evidence="11" id="KW-0961">Cell wall biogenesis/degradation</keyword>
<dbReference type="InterPro" id="IPR050546">
    <property type="entry name" value="Glycosyl_Hydrlase_16"/>
</dbReference>
<dbReference type="InterPro" id="IPR000757">
    <property type="entry name" value="Beta-glucanase-like"/>
</dbReference>
<keyword evidence="14" id="KW-0812">Transmembrane</keyword>
<evidence type="ECO:0000256" key="8">
    <source>
        <dbReference type="ARBA" id="ARBA00023136"/>
    </source>
</evidence>
<evidence type="ECO:0000256" key="9">
    <source>
        <dbReference type="ARBA" id="ARBA00023180"/>
    </source>
</evidence>
<keyword evidence="14" id="KW-1133">Transmembrane helix</keyword>
<evidence type="ECO:0000256" key="4">
    <source>
        <dbReference type="ARBA" id="ARBA00022676"/>
    </source>
</evidence>
<evidence type="ECO:0000256" key="15">
    <source>
        <dbReference type="SAM" id="SignalP"/>
    </source>
</evidence>
<evidence type="ECO:0000256" key="14">
    <source>
        <dbReference type="SAM" id="Phobius"/>
    </source>
</evidence>
<dbReference type="GeneID" id="70130000"/>
<evidence type="ECO:0000256" key="10">
    <source>
        <dbReference type="ARBA" id="ARBA00023295"/>
    </source>
</evidence>
<comment type="subcellular location">
    <subcellularLocation>
        <location evidence="2">Membrane</location>
    </subcellularLocation>
</comment>
<comment type="similarity">
    <text evidence="12">Belongs to the glycosyl hydrolase 16 family. CRH1 subfamily.</text>
</comment>
<feature type="compositionally biased region" description="Polar residues" evidence="13">
    <location>
        <begin position="399"/>
        <end position="431"/>
    </location>
</feature>
<dbReference type="AlphaFoldDB" id="A0A9P8RKK7"/>
<evidence type="ECO:0000256" key="12">
    <source>
        <dbReference type="ARBA" id="ARBA00038074"/>
    </source>
</evidence>
<dbReference type="PROSITE" id="PS51762">
    <property type="entry name" value="GH16_2"/>
    <property type="match status" value="1"/>
</dbReference>
<keyword evidence="5" id="KW-0808">Transferase</keyword>
<feature type="domain" description="GH16" evidence="16">
    <location>
        <begin position="15"/>
        <end position="253"/>
    </location>
</feature>
<keyword evidence="18" id="KW-1185">Reference proteome</keyword>
<evidence type="ECO:0000256" key="1">
    <source>
        <dbReference type="ARBA" id="ARBA00000822"/>
    </source>
</evidence>
<dbReference type="EC" id="3.2.1.14" evidence="3"/>
<sequence length="467" mass="49488">MSPRSFLTTASTLLVSFIATPIAAQLHTDCNPTLKTCPADPALGTAHTFNFNSTPTAGLWNESAGSVTYDATAGAGFTISEKGYSPTLTSNFYFFWGRTEVIMKTANGTGIISSIVYGSDDLDEVDWEIRGVDTGSVQSNYYSKGNTNSSVGATHSVTGNTQTEYHNYTNVWTEEKLEWWYDGTLLRTLTPAMANNSLYYPQTPMKLIVGIWAGGDSSQSAGTIEWAGGETDYDAGPYSMYVKSARVEDYSSGTEYIYGDKTGNSTSIQIKNAGSNSTAVNTINNPTTAAADDDSSMSEKWDGLSSGAKIGIGAGVAGLAALAFVSWLVYYIKQRKRGQQDAALAAKALEQERLELEQFKKEGRDPDALAYEGAEYNASAMNKAGMVSTTAYTVPGGDSRSNSLSSVHNAVPPTTSGWDPTSNGGTYSPMSPTGPGGMNRMGSPAPSHSGGYTGANNGYFNGNGGYR</sequence>
<dbReference type="GO" id="GO:0031505">
    <property type="term" value="P:fungal-type cell wall organization"/>
    <property type="evidence" value="ECO:0007669"/>
    <property type="project" value="TreeGrafter"/>
</dbReference>
<keyword evidence="4" id="KW-0328">Glycosyltransferase</keyword>
<evidence type="ECO:0000313" key="18">
    <source>
        <dbReference type="Proteomes" id="UP000758603"/>
    </source>
</evidence>
<feature type="transmembrane region" description="Helical" evidence="14">
    <location>
        <begin position="310"/>
        <end position="332"/>
    </location>
</feature>
<proteinExistence type="inferred from homology"/>
<gene>
    <name evidence="17" type="ORF">BKA67DRAFT_542411</name>
</gene>
<dbReference type="RefSeq" id="XP_045951390.1">
    <property type="nucleotide sequence ID" value="XM_046101108.1"/>
</dbReference>
<evidence type="ECO:0000256" key="2">
    <source>
        <dbReference type="ARBA" id="ARBA00004370"/>
    </source>
</evidence>